<feature type="compositionally biased region" description="Basic and acidic residues" evidence="1">
    <location>
        <begin position="228"/>
        <end position="244"/>
    </location>
</feature>
<feature type="compositionally biased region" description="Polar residues" evidence="1">
    <location>
        <begin position="207"/>
        <end position="221"/>
    </location>
</feature>
<proteinExistence type="predicted"/>
<feature type="compositionally biased region" description="Pro residues" evidence="1">
    <location>
        <begin position="175"/>
        <end position="186"/>
    </location>
</feature>
<keyword evidence="3" id="KW-1185">Reference proteome</keyword>
<feature type="compositionally biased region" description="Basic residues" evidence="1">
    <location>
        <begin position="157"/>
        <end position="169"/>
    </location>
</feature>
<evidence type="ECO:0000256" key="1">
    <source>
        <dbReference type="SAM" id="MobiDB-lite"/>
    </source>
</evidence>
<evidence type="ECO:0000313" key="2">
    <source>
        <dbReference type="EMBL" id="KAF2654128.1"/>
    </source>
</evidence>
<dbReference type="Proteomes" id="UP000799324">
    <property type="component" value="Unassembled WGS sequence"/>
</dbReference>
<feature type="region of interest" description="Disordered" evidence="1">
    <location>
        <begin position="274"/>
        <end position="295"/>
    </location>
</feature>
<accession>A0A6A6T5L5</accession>
<feature type="compositionally biased region" description="Polar residues" evidence="1">
    <location>
        <begin position="187"/>
        <end position="198"/>
    </location>
</feature>
<sequence length="411" mass="43964">MVKNNGSRNRRNTSAGPPRLMPSFQTPDLGAGTGDDNFGGLGDNRDNPFEALQGLSSAPRDHQQHQGLTQPGETSSRTHPALQAHVAAHDGASTSQNGSSRGKQKGPEEPEESATMPSPQINTRRTVGGHDEGPGGTISRQGSSSGAGSDKFEKVVPKKTRKRRRRTKSSQRPSDSPPGPRIPPPNTANANISETGNETWIGCPPSALTQTSSSVPSTPNNGGAVKKTQVEEKKDEEGQTRKPQETNISTETPLPGPAAAPQKPKLDLHIKLLNPPRFDDQPKPPEHSKTETQAPAAYSTALVRIPAAARGSTIQSIPGSNNESVISLVNGNDDLQDLLADFKKKVAWAHPKHWPCNCALQAKMKTTLARLKTNRDFQGIHVVEKMLAVMSAYHVLGENLDALVEAESLLN</sequence>
<dbReference type="EMBL" id="MU004369">
    <property type="protein sequence ID" value="KAF2654128.1"/>
    <property type="molecule type" value="Genomic_DNA"/>
</dbReference>
<protein>
    <submittedName>
        <fullName evidence="2">Uncharacterized protein</fullName>
    </submittedName>
</protein>
<reference evidence="2" key="1">
    <citation type="journal article" date="2020" name="Stud. Mycol.">
        <title>101 Dothideomycetes genomes: a test case for predicting lifestyles and emergence of pathogens.</title>
        <authorList>
            <person name="Haridas S."/>
            <person name="Albert R."/>
            <person name="Binder M."/>
            <person name="Bloem J."/>
            <person name="Labutti K."/>
            <person name="Salamov A."/>
            <person name="Andreopoulos B."/>
            <person name="Baker S."/>
            <person name="Barry K."/>
            <person name="Bills G."/>
            <person name="Bluhm B."/>
            <person name="Cannon C."/>
            <person name="Castanera R."/>
            <person name="Culley D."/>
            <person name="Daum C."/>
            <person name="Ezra D."/>
            <person name="Gonzalez J."/>
            <person name="Henrissat B."/>
            <person name="Kuo A."/>
            <person name="Liang C."/>
            <person name="Lipzen A."/>
            <person name="Lutzoni F."/>
            <person name="Magnuson J."/>
            <person name="Mondo S."/>
            <person name="Nolan M."/>
            <person name="Ohm R."/>
            <person name="Pangilinan J."/>
            <person name="Park H.-J."/>
            <person name="Ramirez L."/>
            <person name="Alfaro M."/>
            <person name="Sun H."/>
            <person name="Tritt A."/>
            <person name="Yoshinaga Y."/>
            <person name="Zwiers L.-H."/>
            <person name="Turgeon B."/>
            <person name="Goodwin S."/>
            <person name="Spatafora J."/>
            <person name="Crous P."/>
            <person name="Grigoriev I."/>
        </authorList>
    </citation>
    <scope>NUCLEOTIDE SEQUENCE</scope>
    <source>
        <strain evidence="2">CBS 122681</strain>
    </source>
</reference>
<evidence type="ECO:0000313" key="3">
    <source>
        <dbReference type="Proteomes" id="UP000799324"/>
    </source>
</evidence>
<dbReference type="AlphaFoldDB" id="A0A6A6T5L5"/>
<feature type="compositionally biased region" description="Polar residues" evidence="1">
    <location>
        <begin position="1"/>
        <end position="15"/>
    </location>
</feature>
<feature type="compositionally biased region" description="Polar residues" evidence="1">
    <location>
        <begin position="115"/>
        <end position="125"/>
    </location>
</feature>
<gene>
    <name evidence="2" type="ORF">K491DRAFT_679934</name>
</gene>
<feature type="compositionally biased region" description="Polar residues" evidence="1">
    <location>
        <begin position="65"/>
        <end position="78"/>
    </location>
</feature>
<name>A0A6A6T5L5_9PLEO</name>
<feature type="region of interest" description="Disordered" evidence="1">
    <location>
        <begin position="1"/>
        <end position="262"/>
    </location>
</feature>
<feature type="compositionally biased region" description="Polar residues" evidence="1">
    <location>
        <begin position="138"/>
        <end position="147"/>
    </location>
</feature>
<feature type="compositionally biased region" description="Basic and acidic residues" evidence="1">
    <location>
        <begin position="277"/>
        <end position="290"/>
    </location>
</feature>
<feature type="compositionally biased region" description="Gly residues" evidence="1">
    <location>
        <begin position="31"/>
        <end position="42"/>
    </location>
</feature>
<organism evidence="2 3">
    <name type="scientific">Lophiostoma macrostomum CBS 122681</name>
    <dbReference type="NCBI Taxonomy" id="1314788"/>
    <lineage>
        <taxon>Eukaryota</taxon>
        <taxon>Fungi</taxon>
        <taxon>Dikarya</taxon>
        <taxon>Ascomycota</taxon>
        <taxon>Pezizomycotina</taxon>
        <taxon>Dothideomycetes</taxon>
        <taxon>Pleosporomycetidae</taxon>
        <taxon>Pleosporales</taxon>
        <taxon>Lophiostomataceae</taxon>
        <taxon>Lophiostoma</taxon>
    </lineage>
</organism>
<feature type="compositionally biased region" description="Polar residues" evidence="1">
    <location>
        <begin position="92"/>
        <end position="101"/>
    </location>
</feature>